<evidence type="ECO:0000256" key="1">
    <source>
        <dbReference type="ARBA" id="ARBA00007317"/>
    </source>
</evidence>
<dbReference type="InterPro" id="IPR036625">
    <property type="entry name" value="E3-bd_dom_sf"/>
</dbReference>
<evidence type="ECO:0000313" key="4">
    <source>
        <dbReference type="EMBL" id="PZQ95981.1"/>
    </source>
</evidence>
<keyword evidence="4" id="KW-0808">Transferase</keyword>
<dbReference type="InterPro" id="IPR029058">
    <property type="entry name" value="AB_hydrolase_fold"/>
</dbReference>
<dbReference type="PRINTS" id="PR00111">
    <property type="entry name" value="ABHYDROLASE"/>
</dbReference>
<reference evidence="4 5" key="1">
    <citation type="submission" date="2017-08" db="EMBL/GenBank/DDBJ databases">
        <title>Infants hospitalized years apart are colonized by the same room-sourced microbial strains.</title>
        <authorList>
            <person name="Brooks B."/>
            <person name="Olm M.R."/>
            <person name="Firek B.A."/>
            <person name="Baker R."/>
            <person name="Thomas B.C."/>
            <person name="Morowitz M.J."/>
            <person name="Banfield J.F."/>
        </authorList>
    </citation>
    <scope>NUCLEOTIDE SEQUENCE [LARGE SCALE GENOMIC DNA]</scope>
    <source>
        <strain evidence="4">S2_003_000_R2_11</strain>
    </source>
</reference>
<dbReference type="Gene3D" id="4.10.320.10">
    <property type="entry name" value="E3-binding domain"/>
    <property type="match status" value="1"/>
</dbReference>
<name>A0A2W5RZ88_CERSP</name>
<comment type="caution">
    <text evidence="4">The sequence shown here is derived from an EMBL/GenBank/DDBJ whole genome shotgun (WGS) entry which is preliminary data.</text>
</comment>
<dbReference type="AlphaFoldDB" id="A0A2W5RZ88"/>
<dbReference type="EMBL" id="QFQS01000005">
    <property type="protein sequence ID" value="PZQ95981.1"/>
    <property type="molecule type" value="Genomic_DNA"/>
</dbReference>
<comment type="similarity">
    <text evidence="1">Belongs to the 2-oxoacid dehydrogenase family.</text>
</comment>
<evidence type="ECO:0000313" key="5">
    <source>
        <dbReference type="Proteomes" id="UP000248975"/>
    </source>
</evidence>
<dbReference type="PROSITE" id="PS50968">
    <property type="entry name" value="BIOTINYL_LIPOYL"/>
    <property type="match status" value="1"/>
</dbReference>
<dbReference type="Pfam" id="PF12697">
    <property type="entry name" value="Abhydrolase_6"/>
    <property type="match status" value="1"/>
</dbReference>
<dbReference type="InterPro" id="IPR004167">
    <property type="entry name" value="PSBD"/>
</dbReference>
<dbReference type="PROSITE" id="PS51826">
    <property type="entry name" value="PSBD"/>
    <property type="match status" value="1"/>
</dbReference>
<protein>
    <submittedName>
        <fullName evidence="4">Acetoin dehydrogenase dihydrolipoyllysine-residue acetyltransferase subunit</fullName>
    </submittedName>
</protein>
<dbReference type="Gene3D" id="2.40.50.100">
    <property type="match status" value="1"/>
</dbReference>
<dbReference type="SUPFAM" id="SSF51230">
    <property type="entry name" value="Single hybrid motif"/>
    <property type="match status" value="1"/>
</dbReference>
<dbReference type="GO" id="GO:0045254">
    <property type="term" value="C:pyruvate dehydrogenase complex"/>
    <property type="evidence" value="ECO:0007669"/>
    <property type="project" value="InterPro"/>
</dbReference>
<dbReference type="SUPFAM" id="SSF53474">
    <property type="entry name" value="alpha/beta-Hydrolases"/>
    <property type="match status" value="1"/>
</dbReference>
<feature type="domain" description="Lipoyl-binding" evidence="2">
    <location>
        <begin position="1"/>
        <end position="71"/>
    </location>
</feature>
<feature type="domain" description="Peripheral subunit-binding (PSBD)" evidence="3">
    <location>
        <begin position="106"/>
        <end position="143"/>
    </location>
</feature>
<dbReference type="GO" id="GO:0016746">
    <property type="term" value="F:acyltransferase activity"/>
    <property type="evidence" value="ECO:0007669"/>
    <property type="project" value="InterPro"/>
</dbReference>
<dbReference type="Gene3D" id="3.40.50.1820">
    <property type="entry name" value="alpha/beta hydrolase"/>
    <property type="match status" value="1"/>
</dbReference>
<evidence type="ECO:0000259" key="3">
    <source>
        <dbReference type="PROSITE" id="PS51826"/>
    </source>
</evidence>
<dbReference type="InterPro" id="IPR000089">
    <property type="entry name" value="Biotin_lipoyl"/>
</dbReference>
<accession>A0A2W5RZ88</accession>
<dbReference type="CDD" id="cd06849">
    <property type="entry name" value="lipoyl_domain"/>
    <property type="match status" value="1"/>
</dbReference>
<gene>
    <name evidence="4" type="ORF">DI533_18095</name>
</gene>
<dbReference type="PANTHER" id="PTHR23151">
    <property type="entry name" value="DIHYDROLIPOAMIDE ACETYL/SUCCINYL-TRANSFERASE-RELATED"/>
    <property type="match status" value="1"/>
</dbReference>
<dbReference type="Pfam" id="PF02817">
    <property type="entry name" value="E3_binding"/>
    <property type="match status" value="1"/>
</dbReference>
<dbReference type="SUPFAM" id="SSF47005">
    <property type="entry name" value="Peripheral subunit-binding domain of 2-oxo acid dehydrogenase complex"/>
    <property type="match status" value="1"/>
</dbReference>
<dbReference type="GO" id="GO:0006086">
    <property type="term" value="P:pyruvate decarboxylation to acetyl-CoA"/>
    <property type="evidence" value="ECO:0007669"/>
    <property type="project" value="InterPro"/>
</dbReference>
<dbReference type="Pfam" id="PF00364">
    <property type="entry name" value="Biotin_lipoyl"/>
    <property type="match status" value="1"/>
</dbReference>
<dbReference type="InterPro" id="IPR045257">
    <property type="entry name" value="E2/Pdx1"/>
</dbReference>
<dbReference type="InterPro" id="IPR011053">
    <property type="entry name" value="Single_hybrid_motif"/>
</dbReference>
<dbReference type="PANTHER" id="PTHR23151:SF90">
    <property type="entry name" value="DIHYDROLIPOYLLYSINE-RESIDUE ACETYLTRANSFERASE COMPONENT OF PYRUVATE DEHYDROGENASE COMPLEX, MITOCHONDRIAL-RELATED"/>
    <property type="match status" value="1"/>
</dbReference>
<dbReference type="InterPro" id="IPR000073">
    <property type="entry name" value="AB_hydrolase_1"/>
</dbReference>
<proteinExistence type="inferred from homology"/>
<organism evidence="4 5">
    <name type="scientific">Cereibacter sphaeroides</name>
    <name type="common">Rhodobacter sphaeroides</name>
    <dbReference type="NCBI Taxonomy" id="1063"/>
    <lineage>
        <taxon>Bacteria</taxon>
        <taxon>Pseudomonadati</taxon>
        <taxon>Pseudomonadota</taxon>
        <taxon>Alphaproteobacteria</taxon>
        <taxon>Rhodobacterales</taxon>
        <taxon>Paracoccaceae</taxon>
        <taxon>Cereibacter</taxon>
    </lineage>
</organism>
<sequence>MPRLGETMEEGVVVQWLVAEGAAYGRGDAILEIETDKTVAEVPALSEGRLLRILAQPGERLAVGAPIAEVEGEVESADPAPTNRAAVKDAPVVAAPTVTRSDDRLRATPLARRVARERGIRLDGLIGTGRRGRIERADVERAGAQNVSSGWIDTPKGRIALEVEGQQGQTILLIHGFAGDRTAWAATASTLRRSGNRVATFDLPGHGETEVEAPDMAVLSDAALIVADSLPGPLVIVGHSLGAAVAVALAEQLGSRISRLLLLTPAGCGSQIGAEFVHGMAQASTVGKIAHLLRFLGPKGGALSDAALTQMAKQMGRGRLLALAKAVASPEGRQKIDLLRQLAKLPETVPVRAAFGTEDRVVSANDAMNMPSRVAVHFLPTGHMPQWDAPRDVVDLILKG</sequence>
<dbReference type="Proteomes" id="UP000248975">
    <property type="component" value="Unassembled WGS sequence"/>
</dbReference>
<evidence type="ECO:0000259" key="2">
    <source>
        <dbReference type="PROSITE" id="PS50968"/>
    </source>
</evidence>